<dbReference type="InterPro" id="IPR001736">
    <property type="entry name" value="PLipase_D/transphosphatidylase"/>
</dbReference>
<dbReference type="Pfam" id="PF13091">
    <property type="entry name" value="PLDc_2"/>
    <property type="match status" value="2"/>
</dbReference>
<reference evidence="2 3" key="1">
    <citation type="submission" date="2018-05" db="EMBL/GenBank/DDBJ databases">
        <title>Leucothrix arctica sp. nov., isolated from Arctic seawater.</title>
        <authorList>
            <person name="Choi A."/>
            <person name="Baek K."/>
        </authorList>
    </citation>
    <scope>NUCLEOTIDE SEQUENCE [LARGE SCALE GENOMIC DNA]</scope>
    <source>
        <strain evidence="2 3">IMCC9719</strain>
    </source>
</reference>
<evidence type="ECO:0000313" key="3">
    <source>
        <dbReference type="Proteomes" id="UP000245506"/>
    </source>
</evidence>
<gene>
    <name evidence="2" type="ORF">DKT75_18660</name>
</gene>
<organism evidence="2 3">
    <name type="scientific">Leucothrix arctica</name>
    <dbReference type="NCBI Taxonomy" id="1481894"/>
    <lineage>
        <taxon>Bacteria</taxon>
        <taxon>Pseudomonadati</taxon>
        <taxon>Pseudomonadota</taxon>
        <taxon>Gammaproteobacteria</taxon>
        <taxon>Thiotrichales</taxon>
        <taxon>Thiotrichaceae</taxon>
        <taxon>Leucothrix</taxon>
    </lineage>
</organism>
<dbReference type="InterPro" id="IPR025202">
    <property type="entry name" value="PLD-like_dom"/>
</dbReference>
<evidence type="ECO:0000259" key="1">
    <source>
        <dbReference type="PROSITE" id="PS50035"/>
    </source>
</evidence>
<dbReference type="PANTHER" id="PTHR21248:SF22">
    <property type="entry name" value="PHOSPHOLIPASE D"/>
    <property type="match status" value="1"/>
</dbReference>
<dbReference type="PANTHER" id="PTHR21248">
    <property type="entry name" value="CARDIOLIPIN SYNTHASE"/>
    <property type="match status" value="1"/>
</dbReference>
<proteinExistence type="predicted"/>
<dbReference type="OrthoDB" id="9762009at2"/>
<dbReference type="SUPFAM" id="SSF56024">
    <property type="entry name" value="Phospholipase D/nuclease"/>
    <property type="match status" value="2"/>
</dbReference>
<evidence type="ECO:0000313" key="2">
    <source>
        <dbReference type="EMBL" id="PWQ93638.1"/>
    </source>
</evidence>
<dbReference type="EMBL" id="QGKL01000042">
    <property type="protein sequence ID" value="PWQ93638.1"/>
    <property type="molecule type" value="Genomic_DNA"/>
</dbReference>
<dbReference type="GO" id="GO:0032049">
    <property type="term" value="P:cardiolipin biosynthetic process"/>
    <property type="evidence" value="ECO:0007669"/>
    <property type="project" value="UniProtKB-ARBA"/>
</dbReference>
<dbReference type="Gene3D" id="3.30.870.10">
    <property type="entry name" value="Endonuclease Chain A"/>
    <property type="match status" value="2"/>
</dbReference>
<dbReference type="Proteomes" id="UP000245506">
    <property type="component" value="Unassembled WGS sequence"/>
</dbReference>
<protein>
    <recommendedName>
        <fullName evidence="1">PLD phosphodiesterase domain-containing protein</fullName>
    </recommendedName>
</protein>
<comment type="caution">
    <text evidence="2">The sequence shown here is derived from an EMBL/GenBank/DDBJ whole genome shotgun (WGS) entry which is preliminary data.</text>
</comment>
<dbReference type="SMART" id="SM00155">
    <property type="entry name" value="PLDc"/>
    <property type="match status" value="2"/>
</dbReference>
<dbReference type="GO" id="GO:0030572">
    <property type="term" value="F:phosphatidyltransferase activity"/>
    <property type="evidence" value="ECO:0007669"/>
    <property type="project" value="UniProtKB-ARBA"/>
</dbReference>
<sequence length="457" mass="51894">MSDSTNTSVTHPLLTAAGQQQLDALVHTPMHHGNQVKLLASGAESYKHRWDLLENAKTTIHIVAFSMMKDKTSYKLRDILLKKLKQGVEVKMIFDDAVMWSTFSGGIVTELEQAGAQAIRYHKLFYKVLPDMTKGHPFKQAISIFKHKLKRRFHEKYMIIDGDKVILGGINWGDKYAFGGIEPKAWRDSDALISGPVVADIQQQFHKDFERYSVMNNYIVDDLGHALPQQEATPTAVVTAATGTEQVRYVAHKPYDDNELVMTNAYLHVIKQAQNYIYWGCHGIRPPNVIVDALAEAVERGVDVRLYTNSQTSSQTLMMRGLMGWMYKESHRHFHGLLDKGIRIFEWQKPGAFHSKNMAVDDVFASVGSYNIARGSVLHHTESNIFVTDGEFPVEVRKQFDIDEQDCKEILLKDTSAPTDSENPYLRKLNYRNSMINEDLLPEVVKKDIQAINKQGL</sequence>
<dbReference type="AlphaFoldDB" id="A0A317C4Y9"/>
<accession>A0A317C4Y9</accession>
<dbReference type="RefSeq" id="WP_109825638.1">
    <property type="nucleotide sequence ID" value="NZ_QGKL01000042.1"/>
</dbReference>
<dbReference type="PROSITE" id="PS50035">
    <property type="entry name" value="PLD"/>
    <property type="match status" value="2"/>
</dbReference>
<feature type="domain" description="PLD phosphodiesterase" evidence="1">
    <location>
        <begin position="149"/>
        <end position="176"/>
    </location>
</feature>
<feature type="domain" description="PLD phosphodiesterase" evidence="1">
    <location>
        <begin position="349"/>
        <end position="376"/>
    </location>
</feature>
<keyword evidence="3" id="KW-1185">Reference proteome</keyword>
<name>A0A317C4Y9_9GAMM</name>